<reference evidence="1" key="2">
    <citation type="submission" date="2023-05" db="EMBL/GenBank/DDBJ databases">
        <authorList>
            <person name="Fouks B."/>
        </authorList>
    </citation>
    <scope>NUCLEOTIDE SEQUENCE</scope>
    <source>
        <strain evidence="1">Stay&amp;Tobe</strain>
        <tissue evidence="1">Testes</tissue>
    </source>
</reference>
<gene>
    <name evidence="1" type="ORF">L9F63_019049</name>
</gene>
<dbReference type="AlphaFoldDB" id="A0AAD7ZV16"/>
<proteinExistence type="predicted"/>
<feature type="non-terminal residue" evidence="1">
    <location>
        <position position="62"/>
    </location>
</feature>
<keyword evidence="2" id="KW-1185">Reference proteome</keyword>
<evidence type="ECO:0000313" key="1">
    <source>
        <dbReference type="EMBL" id="KAJ9587419.1"/>
    </source>
</evidence>
<feature type="non-terminal residue" evidence="1">
    <location>
        <position position="1"/>
    </location>
</feature>
<name>A0AAD7ZV16_DIPPU</name>
<organism evidence="1 2">
    <name type="scientific">Diploptera punctata</name>
    <name type="common">Pacific beetle cockroach</name>
    <dbReference type="NCBI Taxonomy" id="6984"/>
    <lineage>
        <taxon>Eukaryota</taxon>
        <taxon>Metazoa</taxon>
        <taxon>Ecdysozoa</taxon>
        <taxon>Arthropoda</taxon>
        <taxon>Hexapoda</taxon>
        <taxon>Insecta</taxon>
        <taxon>Pterygota</taxon>
        <taxon>Neoptera</taxon>
        <taxon>Polyneoptera</taxon>
        <taxon>Dictyoptera</taxon>
        <taxon>Blattodea</taxon>
        <taxon>Blaberoidea</taxon>
        <taxon>Blaberidae</taxon>
        <taxon>Diplopterinae</taxon>
        <taxon>Diploptera</taxon>
    </lineage>
</organism>
<evidence type="ECO:0000313" key="2">
    <source>
        <dbReference type="Proteomes" id="UP001233999"/>
    </source>
</evidence>
<reference evidence="1" key="1">
    <citation type="journal article" date="2023" name="IScience">
        <title>Live-bearing cockroach genome reveals convergent evolutionary mechanisms linked to viviparity in insects and beyond.</title>
        <authorList>
            <person name="Fouks B."/>
            <person name="Harrison M.C."/>
            <person name="Mikhailova A.A."/>
            <person name="Marchal E."/>
            <person name="English S."/>
            <person name="Carruthers M."/>
            <person name="Jennings E.C."/>
            <person name="Chiamaka E.L."/>
            <person name="Frigard R.A."/>
            <person name="Pippel M."/>
            <person name="Attardo G.M."/>
            <person name="Benoit J.B."/>
            <person name="Bornberg-Bauer E."/>
            <person name="Tobe S.S."/>
        </authorList>
    </citation>
    <scope>NUCLEOTIDE SEQUENCE</scope>
    <source>
        <strain evidence="1">Stay&amp;Tobe</strain>
    </source>
</reference>
<comment type="caution">
    <text evidence="1">The sequence shown here is derived from an EMBL/GenBank/DDBJ whole genome shotgun (WGS) entry which is preliminary data.</text>
</comment>
<dbReference type="EMBL" id="JASPKZ010006439">
    <property type="protein sequence ID" value="KAJ9587419.1"/>
    <property type="molecule type" value="Genomic_DNA"/>
</dbReference>
<dbReference type="Proteomes" id="UP001233999">
    <property type="component" value="Unassembled WGS sequence"/>
</dbReference>
<protein>
    <submittedName>
        <fullName evidence="1">Uncharacterized protein</fullName>
    </submittedName>
</protein>
<sequence length="62" mass="7160">GEGARNHLFLATNNYLTYYLVQNTCSPNSVTYCLKRIAEDIFCFGILHCTKIKTPYRNVTLR</sequence>
<accession>A0AAD7ZV16</accession>